<keyword evidence="2" id="KW-0472">Membrane</keyword>
<name>A0A1J5SVR1_9ZZZZ</name>
<organism evidence="3">
    <name type="scientific">mine drainage metagenome</name>
    <dbReference type="NCBI Taxonomy" id="410659"/>
    <lineage>
        <taxon>unclassified sequences</taxon>
        <taxon>metagenomes</taxon>
        <taxon>ecological metagenomes</taxon>
    </lineage>
</organism>
<keyword evidence="2" id="KW-0812">Transmembrane</keyword>
<evidence type="ECO:0000313" key="3">
    <source>
        <dbReference type="EMBL" id="OIR04126.1"/>
    </source>
</evidence>
<dbReference type="GO" id="GO:0015628">
    <property type="term" value="P:protein secretion by the type II secretion system"/>
    <property type="evidence" value="ECO:0007669"/>
    <property type="project" value="InterPro"/>
</dbReference>
<sequence>MRPPSQYPSECRLNARSCSGTRAFTLVEIGVVVLIISLVAAIAVPQIKSAVITARSEAVINDLRVFSQAFQHYLQDNGDWPSTPSAAGAVPTGMADYLRESAWTRKTPIGGYYVWDTNVEQAGQHVRAAIGITSTGDSAVSADRIQLSDIDRRFDDGNLATGSFRLGFYNEPVYVIEY</sequence>
<dbReference type="PRINTS" id="PR00813">
    <property type="entry name" value="BCTERIALGSPG"/>
</dbReference>
<proteinExistence type="predicted"/>
<keyword evidence="2" id="KW-1133">Transmembrane helix</keyword>
<dbReference type="AlphaFoldDB" id="A0A1J5SVR1"/>
<dbReference type="SUPFAM" id="SSF54523">
    <property type="entry name" value="Pili subunits"/>
    <property type="match status" value="1"/>
</dbReference>
<dbReference type="Gene3D" id="3.30.700.10">
    <property type="entry name" value="Glycoprotein, Type 4 Pilin"/>
    <property type="match status" value="1"/>
</dbReference>
<dbReference type="InterPro" id="IPR000983">
    <property type="entry name" value="Bac_GSPG_pilin"/>
</dbReference>
<evidence type="ECO:0000256" key="1">
    <source>
        <dbReference type="ARBA" id="ARBA00022481"/>
    </source>
</evidence>
<gene>
    <name evidence="3" type="primary">xcpT_9</name>
    <name evidence="3" type="ORF">GALL_138570</name>
</gene>
<evidence type="ECO:0000256" key="2">
    <source>
        <dbReference type="SAM" id="Phobius"/>
    </source>
</evidence>
<dbReference type="GO" id="GO:0015627">
    <property type="term" value="C:type II protein secretion system complex"/>
    <property type="evidence" value="ECO:0007669"/>
    <property type="project" value="InterPro"/>
</dbReference>
<comment type="caution">
    <text evidence="3">The sequence shown here is derived from an EMBL/GenBank/DDBJ whole genome shotgun (WGS) entry which is preliminary data.</text>
</comment>
<protein>
    <submittedName>
        <fullName evidence="3">Type II secretion system protein G</fullName>
    </submittedName>
</protein>
<dbReference type="EMBL" id="MLJW01000060">
    <property type="protein sequence ID" value="OIR04126.1"/>
    <property type="molecule type" value="Genomic_DNA"/>
</dbReference>
<keyword evidence="1" id="KW-0488">Methylation</keyword>
<feature type="transmembrane region" description="Helical" evidence="2">
    <location>
        <begin position="21"/>
        <end position="44"/>
    </location>
</feature>
<accession>A0A1J5SVR1</accession>
<reference evidence="3" key="1">
    <citation type="submission" date="2016-10" db="EMBL/GenBank/DDBJ databases">
        <title>Sequence of Gallionella enrichment culture.</title>
        <authorList>
            <person name="Poehlein A."/>
            <person name="Muehling M."/>
            <person name="Daniel R."/>
        </authorList>
    </citation>
    <scope>NUCLEOTIDE SEQUENCE</scope>
</reference>
<dbReference type="InterPro" id="IPR045584">
    <property type="entry name" value="Pilin-like"/>
</dbReference>